<sequence>MSSRPGTAPISTTTFGLGSSMPPIGGGASSSLPGTPGSTFPRRPQTSASMGSIASHKSRNPWDHLRPLDTVGLDTFRGTGMNSTASRMSLYSKNGGDVRVDNTGVVMRVESPVSGDLLITPVAKNRPGVKDPVAGTPMRYHGGTALLQTPATNNQFLRTRKFYITKDVDITIQTLRNTTKVNRFTNEKVGTAGTPTGMDPALLFYQGCR</sequence>
<feature type="region of interest" description="Disordered" evidence="1">
    <location>
        <begin position="1"/>
        <end position="66"/>
    </location>
</feature>
<dbReference type="EMBL" id="JAEHOE010000103">
    <property type="protein sequence ID" value="KAG2487009.1"/>
    <property type="molecule type" value="Genomic_DNA"/>
</dbReference>
<evidence type="ECO:0000313" key="2">
    <source>
        <dbReference type="EMBL" id="KAG2487009.1"/>
    </source>
</evidence>
<feature type="compositionally biased region" description="Polar residues" evidence="1">
    <location>
        <begin position="29"/>
        <end position="52"/>
    </location>
</feature>
<keyword evidence="3" id="KW-1185">Reference proteome</keyword>
<gene>
    <name evidence="2" type="ORF">HYH03_014380</name>
</gene>
<proteinExistence type="predicted"/>
<dbReference type="AlphaFoldDB" id="A0A835XWC9"/>
<protein>
    <submittedName>
        <fullName evidence="2">Uncharacterized protein</fullName>
    </submittedName>
</protein>
<name>A0A835XWC9_9CHLO</name>
<accession>A0A835XWC9</accession>
<evidence type="ECO:0000313" key="3">
    <source>
        <dbReference type="Proteomes" id="UP000612055"/>
    </source>
</evidence>
<organism evidence="2 3">
    <name type="scientific">Edaphochlamys debaryana</name>
    <dbReference type="NCBI Taxonomy" id="47281"/>
    <lineage>
        <taxon>Eukaryota</taxon>
        <taxon>Viridiplantae</taxon>
        <taxon>Chlorophyta</taxon>
        <taxon>core chlorophytes</taxon>
        <taxon>Chlorophyceae</taxon>
        <taxon>CS clade</taxon>
        <taxon>Chlamydomonadales</taxon>
        <taxon>Chlamydomonadales incertae sedis</taxon>
        <taxon>Edaphochlamys</taxon>
    </lineage>
</organism>
<evidence type="ECO:0000256" key="1">
    <source>
        <dbReference type="SAM" id="MobiDB-lite"/>
    </source>
</evidence>
<dbReference type="Proteomes" id="UP000612055">
    <property type="component" value="Unassembled WGS sequence"/>
</dbReference>
<feature type="compositionally biased region" description="Polar residues" evidence="1">
    <location>
        <begin position="1"/>
        <end position="17"/>
    </location>
</feature>
<comment type="caution">
    <text evidence="2">The sequence shown here is derived from an EMBL/GenBank/DDBJ whole genome shotgun (WGS) entry which is preliminary data.</text>
</comment>
<reference evidence="2" key="1">
    <citation type="journal article" date="2020" name="bioRxiv">
        <title>Comparative genomics of Chlamydomonas.</title>
        <authorList>
            <person name="Craig R.J."/>
            <person name="Hasan A.R."/>
            <person name="Ness R.W."/>
            <person name="Keightley P.D."/>
        </authorList>
    </citation>
    <scope>NUCLEOTIDE SEQUENCE</scope>
    <source>
        <strain evidence="2">CCAP 11/70</strain>
    </source>
</reference>
<dbReference type="OrthoDB" id="529516at2759"/>